<gene>
    <name evidence="1" type="ORF">AZF04_00190</name>
</gene>
<organism evidence="1 2">
    <name type="scientific">Alkalihalobacillus trypoxylicola</name>
    <dbReference type="NCBI Taxonomy" id="519424"/>
    <lineage>
        <taxon>Bacteria</taxon>
        <taxon>Bacillati</taxon>
        <taxon>Bacillota</taxon>
        <taxon>Bacilli</taxon>
        <taxon>Bacillales</taxon>
        <taxon>Bacillaceae</taxon>
        <taxon>Alkalihalobacillus</taxon>
    </lineage>
</organism>
<comment type="caution">
    <text evidence="1">The sequence shown here is derived from an EMBL/GenBank/DDBJ whole genome shotgun (WGS) entry which is preliminary data.</text>
</comment>
<keyword evidence="2" id="KW-1185">Reference proteome</keyword>
<dbReference type="AlphaFoldDB" id="A0A162F4J2"/>
<accession>A0A162F4J2</accession>
<protein>
    <submittedName>
        <fullName evidence="1">Uncharacterized protein</fullName>
    </submittedName>
</protein>
<evidence type="ECO:0000313" key="2">
    <source>
        <dbReference type="Proteomes" id="UP000075806"/>
    </source>
</evidence>
<dbReference type="EMBL" id="LTAO01000001">
    <property type="protein sequence ID" value="KYG34790.1"/>
    <property type="molecule type" value="Genomic_DNA"/>
</dbReference>
<reference evidence="1" key="1">
    <citation type="submission" date="2016-02" db="EMBL/GenBank/DDBJ databases">
        <title>Genome sequence of Bacillus trypoxylicola KCTC 13244(T).</title>
        <authorList>
            <person name="Jeong H."/>
            <person name="Park S.-H."/>
            <person name="Choi S.-K."/>
        </authorList>
    </citation>
    <scope>NUCLEOTIDE SEQUENCE [LARGE SCALE GENOMIC DNA]</scope>
    <source>
        <strain evidence="1">KCTC 13244</strain>
    </source>
</reference>
<proteinExistence type="predicted"/>
<evidence type="ECO:0000313" key="1">
    <source>
        <dbReference type="EMBL" id="KYG34790.1"/>
    </source>
</evidence>
<name>A0A162F4J2_9BACI</name>
<sequence>MKQYVFLYCLTKENQKVSEQHHIQARGMLDAFKKANKIKQTLEAETLETVEIELKGILY</sequence>
<dbReference type="Proteomes" id="UP000075806">
    <property type="component" value="Unassembled WGS sequence"/>
</dbReference>
<dbReference type="STRING" id="519424.AZF04_00190"/>
<dbReference type="RefSeq" id="WP_045481888.1">
    <property type="nucleotide sequence ID" value="NZ_LTAO01000001.1"/>
</dbReference>